<evidence type="ECO:0000313" key="2">
    <source>
        <dbReference type="Proteomes" id="UP000178880"/>
    </source>
</evidence>
<name>A0A1G2CFH6_9BACT</name>
<evidence type="ECO:0000313" key="1">
    <source>
        <dbReference type="EMBL" id="OGY99499.1"/>
    </source>
</evidence>
<comment type="caution">
    <text evidence="1">The sequence shown here is derived from an EMBL/GenBank/DDBJ whole genome shotgun (WGS) entry which is preliminary data.</text>
</comment>
<proteinExistence type="predicted"/>
<dbReference type="Proteomes" id="UP000178880">
    <property type="component" value="Unassembled WGS sequence"/>
</dbReference>
<reference evidence="1 2" key="1">
    <citation type="journal article" date="2016" name="Nat. Commun.">
        <title>Thousands of microbial genomes shed light on interconnected biogeochemical processes in an aquifer system.</title>
        <authorList>
            <person name="Anantharaman K."/>
            <person name="Brown C.T."/>
            <person name="Hug L.A."/>
            <person name="Sharon I."/>
            <person name="Castelle C.J."/>
            <person name="Probst A.J."/>
            <person name="Thomas B.C."/>
            <person name="Singh A."/>
            <person name="Wilkins M.J."/>
            <person name="Karaoz U."/>
            <person name="Brodie E.L."/>
            <person name="Williams K.H."/>
            <person name="Hubbard S.S."/>
            <person name="Banfield J.F."/>
        </authorList>
    </citation>
    <scope>NUCLEOTIDE SEQUENCE [LARGE SCALE GENOMIC DNA]</scope>
</reference>
<sequence>MQIDVNELGMRRKFEEEVGRYNKFRKEVLRLSDKPLSRDEIDIKTYAKYVLREGSNEEKRELLGAVKSKLILKNREVVLGKE</sequence>
<protein>
    <submittedName>
        <fullName evidence="1">Uncharacterized protein</fullName>
    </submittedName>
</protein>
<accession>A0A1G2CFH6</accession>
<organism evidence="1 2">
    <name type="scientific">Candidatus Liptonbacteria bacterium RIFCSPLOWO2_01_FULL_52_25</name>
    <dbReference type="NCBI Taxonomy" id="1798650"/>
    <lineage>
        <taxon>Bacteria</taxon>
        <taxon>Candidatus Liptoniibacteriota</taxon>
    </lineage>
</organism>
<dbReference type="EMBL" id="MHLA01000015">
    <property type="protein sequence ID" value="OGY99499.1"/>
    <property type="molecule type" value="Genomic_DNA"/>
</dbReference>
<dbReference type="AlphaFoldDB" id="A0A1G2CFH6"/>
<gene>
    <name evidence="1" type="ORF">A2945_01425</name>
</gene>
<dbReference type="STRING" id="1798650.A2945_01425"/>